<gene>
    <name evidence="1" type="ORF">BJN45_06230</name>
</gene>
<dbReference type="EMBL" id="MTHD01000002">
    <property type="protein sequence ID" value="OMG54777.1"/>
    <property type="molecule type" value="Genomic_DNA"/>
</dbReference>
<evidence type="ECO:0008006" key="3">
    <source>
        <dbReference type="Google" id="ProtNLM"/>
    </source>
</evidence>
<dbReference type="STRING" id="418702.BJN45_06230"/>
<accession>A0A1R1I7Z1</accession>
<organism evidence="1 2">
    <name type="scientific">Azonexus hydrophilus</name>
    <dbReference type="NCBI Taxonomy" id="418702"/>
    <lineage>
        <taxon>Bacteria</taxon>
        <taxon>Pseudomonadati</taxon>
        <taxon>Pseudomonadota</taxon>
        <taxon>Betaproteobacteria</taxon>
        <taxon>Rhodocyclales</taxon>
        <taxon>Azonexaceae</taxon>
        <taxon>Azonexus</taxon>
    </lineage>
</organism>
<reference evidence="1 2" key="1">
    <citation type="submission" date="2016-10" db="EMBL/GenBank/DDBJ databases">
        <title>Alkaliphiles isolated from bioreactors.</title>
        <authorList>
            <person name="Salah Z."/>
            <person name="Rout S.P."/>
            <person name="Humphreys P.N."/>
        </authorList>
    </citation>
    <scope>NUCLEOTIDE SEQUENCE [LARGE SCALE GENOMIC DNA]</scope>
    <source>
        <strain evidence="1 2">ZS02</strain>
    </source>
</reference>
<keyword evidence="2" id="KW-1185">Reference proteome</keyword>
<name>A0A1R1I7Z1_9RHOO</name>
<dbReference type="Proteomes" id="UP000187526">
    <property type="component" value="Unassembled WGS sequence"/>
</dbReference>
<dbReference type="InterPro" id="IPR012337">
    <property type="entry name" value="RNaseH-like_sf"/>
</dbReference>
<dbReference type="GO" id="GO:0003676">
    <property type="term" value="F:nucleic acid binding"/>
    <property type="evidence" value="ECO:0007669"/>
    <property type="project" value="InterPro"/>
</dbReference>
<evidence type="ECO:0000313" key="1">
    <source>
        <dbReference type="EMBL" id="OMG54777.1"/>
    </source>
</evidence>
<comment type="caution">
    <text evidence="1">The sequence shown here is derived from an EMBL/GenBank/DDBJ whole genome shotgun (WGS) entry which is preliminary data.</text>
</comment>
<dbReference type="RefSeq" id="WP_076093155.1">
    <property type="nucleotide sequence ID" value="NZ_MTHD01000002.1"/>
</dbReference>
<dbReference type="AlphaFoldDB" id="A0A1R1I7Z1"/>
<dbReference type="SUPFAM" id="SSF53098">
    <property type="entry name" value="Ribonuclease H-like"/>
    <property type="match status" value="1"/>
</dbReference>
<dbReference type="OrthoDB" id="5497329at2"/>
<proteinExistence type="predicted"/>
<dbReference type="Gene3D" id="3.30.420.10">
    <property type="entry name" value="Ribonuclease H-like superfamily/Ribonuclease H"/>
    <property type="match status" value="1"/>
</dbReference>
<protein>
    <recommendedName>
        <fullName evidence="3">Exonuclease domain-containing protein</fullName>
    </recommendedName>
</protein>
<sequence>MFGIKKFLFGEGPNENLPADVKAAVTTWIEGESAGLESSHFLTRYVVVDIASDGMNPESDHLTGIAATVMHQGIVSPQQSIYVDLTQSTADDAAVDRQLAAFLLFIGKSPLVSYHVAFVSTFLQQLLKKRLGIAFQPRWVDLAWLLPAMFSEKSHKPMPLDDWLTAFGLDVGEGRRSPSENNMLLARLLQMLVVRAHAKGVDNVDELIGESKASSLLRRTR</sequence>
<dbReference type="InterPro" id="IPR036397">
    <property type="entry name" value="RNaseH_sf"/>
</dbReference>
<evidence type="ECO:0000313" key="2">
    <source>
        <dbReference type="Proteomes" id="UP000187526"/>
    </source>
</evidence>